<gene>
    <name evidence="1" type="ORF">MiSe_26600</name>
</gene>
<sequence length="80" mass="9501">MNQEQSPSLGDALKLWQERLAYLEIEKAKTASASQKFELQDRIEECRKEIQRLKNNSVSRNKFPIFRILRGVKRIVRNRV</sequence>
<reference evidence="1" key="1">
    <citation type="submission" date="2019-10" db="EMBL/GenBank/DDBJ databases">
        <title>Draft genome sequece of Microseira wollei NIES-4236.</title>
        <authorList>
            <person name="Yamaguchi H."/>
            <person name="Suzuki S."/>
            <person name="Kawachi M."/>
        </authorList>
    </citation>
    <scope>NUCLEOTIDE SEQUENCE</scope>
    <source>
        <strain evidence="1">NIES-4236</strain>
    </source>
</reference>
<keyword evidence="2" id="KW-1185">Reference proteome</keyword>
<protein>
    <submittedName>
        <fullName evidence="1">Uncharacterized protein</fullName>
    </submittedName>
</protein>
<dbReference type="EMBL" id="BLAY01000036">
    <property type="protein sequence ID" value="GET37906.1"/>
    <property type="molecule type" value="Genomic_DNA"/>
</dbReference>
<dbReference type="RefSeq" id="WP_226580177.1">
    <property type="nucleotide sequence ID" value="NZ_BLAY01000036.1"/>
</dbReference>
<evidence type="ECO:0000313" key="2">
    <source>
        <dbReference type="Proteomes" id="UP001050975"/>
    </source>
</evidence>
<accession>A0AAV3X9C3</accession>
<comment type="caution">
    <text evidence="1">The sequence shown here is derived from an EMBL/GenBank/DDBJ whole genome shotgun (WGS) entry which is preliminary data.</text>
</comment>
<dbReference type="AlphaFoldDB" id="A0AAV3X9C3"/>
<name>A0AAV3X9C3_9CYAN</name>
<evidence type="ECO:0000313" key="1">
    <source>
        <dbReference type="EMBL" id="GET37906.1"/>
    </source>
</evidence>
<proteinExistence type="predicted"/>
<organism evidence="1 2">
    <name type="scientific">Microseira wollei NIES-4236</name>
    <dbReference type="NCBI Taxonomy" id="2530354"/>
    <lineage>
        <taxon>Bacteria</taxon>
        <taxon>Bacillati</taxon>
        <taxon>Cyanobacteriota</taxon>
        <taxon>Cyanophyceae</taxon>
        <taxon>Oscillatoriophycideae</taxon>
        <taxon>Aerosakkonematales</taxon>
        <taxon>Aerosakkonemataceae</taxon>
        <taxon>Microseira</taxon>
    </lineage>
</organism>
<dbReference type="Proteomes" id="UP001050975">
    <property type="component" value="Unassembled WGS sequence"/>
</dbReference>